<dbReference type="SMART" id="SM00501">
    <property type="entry name" value="BRIGHT"/>
    <property type="match status" value="1"/>
</dbReference>
<feature type="region of interest" description="Disordered" evidence="1">
    <location>
        <begin position="394"/>
        <end position="462"/>
    </location>
</feature>
<dbReference type="Proteomes" id="UP000001072">
    <property type="component" value="Unassembled WGS sequence"/>
</dbReference>
<feature type="compositionally biased region" description="Low complexity" evidence="1">
    <location>
        <begin position="10"/>
        <end position="22"/>
    </location>
</feature>
<keyword evidence="4" id="KW-1185">Reference proteome</keyword>
<feature type="compositionally biased region" description="Low complexity" evidence="1">
    <location>
        <begin position="311"/>
        <end position="323"/>
    </location>
</feature>
<feature type="compositionally biased region" description="Polar residues" evidence="1">
    <location>
        <begin position="951"/>
        <end position="960"/>
    </location>
</feature>
<feature type="compositionally biased region" description="Polar residues" evidence="1">
    <location>
        <begin position="631"/>
        <end position="661"/>
    </location>
</feature>
<dbReference type="Gene3D" id="1.10.150.60">
    <property type="entry name" value="ARID DNA-binding domain"/>
    <property type="match status" value="1"/>
</dbReference>
<feature type="compositionally biased region" description="Basic and acidic residues" evidence="1">
    <location>
        <begin position="838"/>
        <end position="848"/>
    </location>
</feature>
<feature type="region of interest" description="Disordered" evidence="1">
    <location>
        <begin position="1078"/>
        <end position="1113"/>
    </location>
</feature>
<dbReference type="InterPro" id="IPR036431">
    <property type="entry name" value="ARID_dom_sf"/>
</dbReference>
<dbReference type="InterPro" id="IPR001606">
    <property type="entry name" value="ARID_dom"/>
</dbReference>
<dbReference type="SUPFAM" id="SSF46774">
    <property type="entry name" value="ARID-like"/>
    <property type="match status" value="1"/>
</dbReference>
<feature type="compositionally biased region" description="Polar residues" evidence="1">
    <location>
        <begin position="67"/>
        <end position="84"/>
    </location>
</feature>
<feature type="compositionally biased region" description="Low complexity" evidence="1">
    <location>
        <begin position="85"/>
        <end position="96"/>
    </location>
</feature>
<evidence type="ECO:0000259" key="2">
    <source>
        <dbReference type="PROSITE" id="PS51011"/>
    </source>
</evidence>
<reference evidence="4" key="1">
    <citation type="journal article" date="2011" name="Proc. Natl. Acad. Sci. U.S.A.">
        <title>Obligate biotrophy features unraveled by the genomic analysis of rust fungi.</title>
        <authorList>
            <person name="Duplessis S."/>
            <person name="Cuomo C.A."/>
            <person name="Lin Y.-C."/>
            <person name="Aerts A."/>
            <person name="Tisserant E."/>
            <person name="Veneault-Fourrey C."/>
            <person name="Joly D.L."/>
            <person name="Hacquard S."/>
            <person name="Amselem J."/>
            <person name="Cantarel B.L."/>
            <person name="Chiu R."/>
            <person name="Coutinho P.M."/>
            <person name="Feau N."/>
            <person name="Field M."/>
            <person name="Frey P."/>
            <person name="Gelhaye E."/>
            <person name="Goldberg J."/>
            <person name="Grabherr M.G."/>
            <person name="Kodira C.D."/>
            <person name="Kohler A."/>
            <person name="Kuees U."/>
            <person name="Lindquist E.A."/>
            <person name="Lucas S.M."/>
            <person name="Mago R."/>
            <person name="Mauceli E."/>
            <person name="Morin E."/>
            <person name="Murat C."/>
            <person name="Pangilinan J.L."/>
            <person name="Park R."/>
            <person name="Pearson M."/>
            <person name="Quesneville H."/>
            <person name="Rouhier N."/>
            <person name="Sakthikumar S."/>
            <person name="Salamov A.A."/>
            <person name="Schmutz J."/>
            <person name="Selles B."/>
            <person name="Shapiro H."/>
            <person name="Tanguay P."/>
            <person name="Tuskan G.A."/>
            <person name="Henrissat B."/>
            <person name="Van de Peer Y."/>
            <person name="Rouze P."/>
            <person name="Ellis J.G."/>
            <person name="Dodds P.N."/>
            <person name="Schein J.E."/>
            <person name="Zhong S."/>
            <person name="Hamelin R.C."/>
            <person name="Grigoriev I.V."/>
            <person name="Szabo L.J."/>
            <person name="Martin F."/>
        </authorList>
    </citation>
    <scope>NUCLEOTIDE SEQUENCE [LARGE SCALE GENOMIC DNA]</scope>
    <source>
        <strain evidence="4">98AG31 / pathotype 3-4-7</strain>
    </source>
</reference>
<proteinExistence type="predicted"/>
<dbReference type="RefSeq" id="XP_007410940.1">
    <property type="nucleotide sequence ID" value="XM_007410878.1"/>
</dbReference>
<dbReference type="InParanoid" id="F4RPA4"/>
<dbReference type="EMBL" id="GL883111">
    <property type="protein sequence ID" value="EGG05884.1"/>
    <property type="molecule type" value="Genomic_DNA"/>
</dbReference>
<evidence type="ECO:0000256" key="1">
    <source>
        <dbReference type="SAM" id="MobiDB-lite"/>
    </source>
</evidence>
<feature type="compositionally biased region" description="Low complexity" evidence="1">
    <location>
        <begin position="605"/>
        <end position="617"/>
    </location>
</feature>
<protein>
    <recommendedName>
        <fullName evidence="2">ARID domain-containing protein</fullName>
    </recommendedName>
</protein>
<dbReference type="OrthoDB" id="2504546at2759"/>
<feature type="region of interest" description="Disordered" evidence="1">
    <location>
        <begin position="127"/>
        <end position="160"/>
    </location>
</feature>
<feature type="compositionally biased region" description="Polar residues" evidence="1">
    <location>
        <begin position="912"/>
        <end position="943"/>
    </location>
</feature>
<organism evidence="4">
    <name type="scientific">Melampsora larici-populina (strain 98AG31 / pathotype 3-4-7)</name>
    <name type="common">Poplar leaf rust fungus</name>
    <dbReference type="NCBI Taxonomy" id="747676"/>
    <lineage>
        <taxon>Eukaryota</taxon>
        <taxon>Fungi</taxon>
        <taxon>Dikarya</taxon>
        <taxon>Basidiomycota</taxon>
        <taxon>Pucciniomycotina</taxon>
        <taxon>Pucciniomycetes</taxon>
        <taxon>Pucciniales</taxon>
        <taxon>Melampsoraceae</taxon>
        <taxon>Melampsora</taxon>
    </lineage>
</organism>
<dbReference type="HOGENOM" id="CLU_245416_0_0_1"/>
<feature type="compositionally biased region" description="Polar residues" evidence="1">
    <location>
        <begin position="438"/>
        <end position="450"/>
    </location>
</feature>
<feature type="region of interest" description="Disordered" evidence="1">
    <location>
        <begin position="189"/>
        <end position="214"/>
    </location>
</feature>
<feature type="compositionally biased region" description="Low complexity" evidence="1">
    <location>
        <begin position="863"/>
        <end position="877"/>
    </location>
</feature>
<feature type="region of interest" description="Disordered" evidence="1">
    <location>
        <begin position="1"/>
        <end position="22"/>
    </location>
</feature>
<dbReference type="CDD" id="cd16100">
    <property type="entry name" value="ARID"/>
    <property type="match status" value="1"/>
</dbReference>
<feature type="compositionally biased region" description="Polar residues" evidence="1">
    <location>
        <begin position="777"/>
        <end position="788"/>
    </location>
</feature>
<evidence type="ECO:0000313" key="3">
    <source>
        <dbReference type="EMBL" id="EGG05884.1"/>
    </source>
</evidence>
<dbReference type="eggNOG" id="KOG2744">
    <property type="taxonomic scope" value="Eukaryota"/>
</dbReference>
<evidence type="ECO:0000313" key="4">
    <source>
        <dbReference type="Proteomes" id="UP000001072"/>
    </source>
</evidence>
<feature type="compositionally biased region" description="Low complexity" evidence="1">
    <location>
        <begin position="572"/>
        <end position="596"/>
    </location>
</feature>
<feature type="compositionally biased region" description="Pro residues" evidence="1">
    <location>
        <begin position="800"/>
        <end position="818"/>
    </location>
</feature>
<feature type="compositionally biased region" description="Low complexity" evidence="1">
    <location>
        <begin position="331"/>
        <end position="346"/>
    </location>
</feature>
<dbReference type="VEuPathDB" id="FungiDB:MELLADRAFT_87676"/>
<name>F4RPA4_MELLP</name>
<sequence length="1593" mass="174825">MMNNGIYNNHQSQLQQQQQQQQQQLHNQQQQQQLQQQLHQQQQHQRYSNIASATLPNSYHPPALPQSIPNAGPNSYPHSNQTATLPASPALSNSSLQYTPQISNGYNLYNNPSNPSITLNSQHQLHTNNQGLSTNNSTATLPNTWQNSIQPGPSNQNAQGLRTMDEMNHQQLMQQALSQVITAISLNADADRSNPSHPIRRYDPRTMPIDPRTGLRLSDSTMAAIEQTYLYGNCGLTELKLYKEYLLNQRHLKTSEQPKHFNDSLAPVGNSVNPGGVGQGAMNSAGLQYRPITPNSQPQQSMLNPSHQRFSQPSNSPMMQMSSATSGLTSNMNGAAMNNYGALFSPQQPPSDFPSPRHSNQRSLGPPPLPSQPSLTSNMNNANLIGMMNTTHPVAHQHQTSPHPPQHPQAPAPPNQLNSSTSSNPSLPNPLGNFNSHPIPSQSTSSTPAHSNQPPSPSNSQRFSNQLSEYLIKGGMPVPFPATLDGQVVDLYKLFNVVHSAGGSQNVNRLGMWSQIATAMEFIPHNRRLSGSMGGESNAGYSQEQLQALQNLYGQYLYQFELMQMMRRKHAQQQQQQQAHQQQLLQAHNNQQQQQQPSAMGSTLPPQNQPNWTNPNPYMTSPVASMHNHPNMINNNQMQQSFPNSHSQPYASASTPLNQASPPGGHGTIPNNSIPPTPTLSYVGLNTGAGTVTGTPAESRAGSPGSVAGGPTESLSATPVLPHSTTGTGKRAYTKKGTNKNAKSVSAAEKKKRLKQDHESSPSPGLLTTPLPPMGTQNGTLNQGNMNNEVPLVPSMNPTQQPPNPSQIPQPQSQPFPSPIDRNPENLVGSQGPPKPNSMEREHQKHNDPSSQFPHQSPSGGSIIQLPPQKPIQLQPPNTQQSLENNHYAHNQSGPTPYNNAPYHLPPGPRATTPSALPTARLSNSQPRPSSSPLKGTPLSNPHQADANVNGPPQNANQNPKMKKVVRYTPIVKPMDNTGGWDLREVDEVFQKSFLAKPRRNLDDLGLIDIRSLVMSLKSRLASEVAHALNTLTMIGPHIRLYRDDNTSNHGILPLPLSMCEDLLEELLDILEEVALCPNEDSTEGGPSTRPHPSDKDSQEGTTSQETTKGHAPFDSFQNMMVRAIDESTQPSSSLTRRSGLVREAGDLSNHDLRPDLGQVELILSILNILRYFAMSEDSAIFMGRNDRTAMILISLCDLNLTRSHRSIRKTLNLSTLERLQIRREVLQILSEIASGIQLKQSTLSIAPLIMELCLFFLIDAPQQIDRSPIEVLQNGQAKVPTHGPEVSFASQLRIRSLSMVPSHVDSALCLISRIATLDSNRLNLRISIHQTKSNSILIELLETLTKLLPISDEELLLACTDEESRTRLELISMSLFNIICLQSKETKSELRSGSRLIVLKVLIKILNRILLPTIGGGGGGGGGIEDGVGSIMMKCQPMMQVFIERLVEIVKLIDEETELGGSLDNSINHRIQWFGGGFDHQTNQNQMNSKPNLNQPKLWSIENSNLTVHPEEGLTKMKETDEIKLEEVLDRKTKDLNGIAEHHHHDDDQSMVPSSLMGNRQTLIEIFSQSNLISPSVFSTLAQLMDGSKSGW</sequence>
<feature type="region of interest" description="Disordered" evidence="1">
    <location>
        <begin position="53"/>
        <end position="98"/>
    </location>
</feature>
<feature type="compositionally biased region" description="Pro residues" evidence="1">
    <location>
        <begin position="402"/>
        <end position="414"/>
    </location>
</feature>
<feature type="compositionally biased region" description="Polar residues" evidence="1">
    <location>
        <begin position="713"/>
        <end position="728"/>
    </location>
</feature>
<feature type="compositionally biased region" description="Low complexity" evidence="1">
    <location>
        <begin position="415"/>
        <end position="436"/>
    </location>
</feature>
<feature type="region of interest" description="Disordered" evidence="1">
    <location>
        <begin position="571"/>
        <end position="962"/>
    </location>
</feature>
<feature type="compositionally biased region" description="Polar residues" evidence="1">
    <location>
        <begin position="878"/>
        <end position="899"/>
    </location>
</feature>
<dbReference type="SMART" id="SM01014">
    <property type="entry name" value="ARID"/>
    <property type="match status" value="1"/>
</dbReference>
<dbReference type="GO" id="GO:0003677">
    <property type="term" value="F:DNA binding"/>
    <property type="evidence" value="ECO:0007669"/>
    <property type="project" value="InterPro"/>
</dbReference>
<dbReference type="Pfam" id="PF01388">
    <property type="entry name" value="ARID"/>
    <property type="match status" value="1"/>
</dbReference>
<dbReference type="KEGG" id="mlr:MELLADRAFT_87676"/>
<accession>F4RPA4</accession>
<dbReference type="GeneID" id="18934601"/>
<gene>
    <name evidence="3" type="ORF">MELLADRAFT_87676</name>
</gene>
<dbReference type="PROSITE" id="PS51011">
    <property type="entry name" value="ARID"/>
    <property type="match status" value="1"/>
</dbReference>
<dbReference type="STRING" id="747676.F4RPA4"/>
<feature type="compositionally biased region" description="Polar residues" evidence="1">
    <location>
        <begin position="293"/>
        <end position="310"/>
    </location>
</feature>
<feature type="compositionally biased region" description="Basic and acidic residues" evidence="1">
    <location>
        <begin position="189"/>
        <end position="204"/>
    </location>
</feature>
<feature type="region of interest" description="Disordered" evidence="1">
    <location>
        <begin position="283"/>
        <end position="381"/>
    </location>
</feature>
<feature type="domain" description="ARID" evidence="2">
    <location>
        <begin position="457"/>
        <end position="565"/>
    </location>
</feature>
<feature type="compositionally biased region" description="Polar residues" evidence="1">
    <location>
        <begin position="849"/>
        <end position="862"/>
    </location>
</feature>